<dbReference type="AlphaFoldDB" id="A0A087TV54"/>
<reference evidence="10 11" key="1">
    <citation type="submission" date="2013-11" db="EMBL/GenBank/DDBJ databases">
        <title>Genome sequencing of Stegodyphus mimosarum.</title>
        <authorList>
            <person name="Bechsgaard J."/>
        </authorList>
    </citation>
    <scope>NUCLEOTIDE SEQUENCE [LARGE SCALE GENOMIC DNA]</scope>
</reference>
<evidence type="ECO:0000256" key="9">
    <source>
        <dbReference type="SAM" id="Phobius"/>
    </source>
</evidence>
<dbReference type="GO" id="GO:0015250">
    <property type="term" value="F:water channel activity"/>
    <property type="evidence" value="ECO:0007669"/>
    <property type="project" value="TreeGrafter"/>
</dbReference>
<dbReference type="GO" id="GO:0015254">
    <property type="term" value="F:glycerol channel activity"/>
    <property type="evidence" value="ECO:0007669"/>
    <property type="project" value="TreeGrafter"/>
</dbReference>
<keyword evidence="3 8" id="KW-0813">Transport</keyword>
<organism evidence="10 11">
    <name type="scientific">Stegodyphus mimosarum</name>
    <name type="common">African social velvet spider</name>
    <dbReference type="NCBI Taxonomy" id="407821"/>
    <lineage>
        <taxon>Eukaryota</taxon>
        <taxon>Metazoa</taxon>
        <taxon>Ecdysozoa</taxon>
        <taxon>Arthropoda</taxon>
        <taxon>Chelicerata</taxon>
        <taxon>Arachnida</taxon>
        <taxon>Araneae</taxon>
        <taxon>Araneomorphae</taxon>
        <taxon>Entelegynae</taxon>
        <taxon>Eresoidea</taxon>
        <taxon>Eresidae</taxon>
        <taxon>Stegodyphus</taxon>
    </lineage>
</organism>
<feature type="transmembrane region" description="Helical" evidence="9">
    <location>
        <begin position="101"/>
        <end position="121"/>
    </location>
</feature>
<evidence type="ECO:0000256" key="4">
    <source>
        <dbReference type="ARBA" id="ARBA00022692"/>
    </source>
</evidence>
<evidence type="ECO:0000256" key="7">
    <source>
        <dbReference type="ARBA" id="ARBA00045280"/>
    </source>
</evidence>
<dbReference type="Gene3D" id="1.20.1080.10">
    <property type="entry name" value="Glycerol uptake facilitator protein"/>
    <property type="match status" value="1"/>
</dbReference>
<keyword evidence="5 9" id="KW-1133">Transmembrane helix</keyword>
<protein>
    <submittedName>
        <fullName evidence="10">Aquaporin-9</fullName>
    </submittedName>
</protein>
<dbReference type="STRING" id="407821.A0A087TV54"/>
<dbReference type="InterPro" id="IPR050363">
    <property type="entry name" value="MIP/Aquaporin"/>
</dbReference>
<sequence>MSTPPGYRFLQKFKIQNSSIREFLAEFFGTFILILYGDSAFAGTILEGKGVPDVFGVTWVWGMGALLGITCAGGVSGGHIHPGVTVAFATVGKFPWRKVPHYVLGQHLGGFFAAVVVYFTFYDGFYVFDPMKTVVGENRTAWVFATYPREGISIWNCFFTELVVGFLVMFTVMGIVDTKNLKIPKFLYPLFIGFVIQATAQSFCMNCMAPLNPARDFPTRVFTAIAGWGKETFSIRSYGYWWIGLIGPHIGCIIGAWFYYLAIELHWPEDKSLEDNDIALRDEESKRKT</sequence>
<evidence type="ECO:0000256" key="6">
    <source>
        <dbReference type="ARBA" id="ARBA00023136"/>
    </source>
</evidence>
<dbReference type="PANTHER" id="PTHR43829:SF9">
    <property type="entry name" value="AQUAPORIN-9"/>
    <property type="match status" value="1"/>
</dbReference>
<feature type="transmembrane region" description="Helical" evidence="9">
    <location>
        <begin position="240"/>
        <end position="262"/>
    </location>
</feature>
<evidence type="ECO:0000313" key="10">
    <source>
        <dbReference type="EMBL" id="KFM68993.1"/>
    </source>
</evidence>
<dbReference type="Pfam" id="PF00230">
    <property type="entry name" value="MIP"/>
    <property type="match status" value="1"/>
</dbReference>
<feature type="transmembrane region" description="Helical" evidence="9">
    <location>
        <begin position="58"/>
        <end position="80"/>
    </location>
</feature>
<feature type="transmembrane region" description="Helical" evidence="9">
    <location>
        <begin position="188"/>
        <end position="211"/>
    </location>
</feature>
<feature type="transmembrane region" description="Helical" evidence="9">
    <location>
        <begin position="152"/>
        <end position="176"/>
    </location>
</feature>
<dbReference type="InterPro" id="IPR000425">
    <property type="entry name" value="MIP"/>
</dbReference>
<comment type="similarity">
    <text evidence="2 8">Belongs to the MIP/aquaporin (TC 1.A.8) family.</text>
</comment>
<comment type="subcellular location">
    <subcellularLocation>
        <location evidence="1">Membrane</location>
        <topology evidence="1">Multi-pass membrane protein</topology>
    </subcellularLocation>
</comment>
<dbReference type="InterPro" id="IPR023271">
    <property type="entry name" value="Aquaporin-like"/>
</dbReference>
<feature type="transmembrane region" description="Helical" evidence="9">
    <location>
        <begin position="23"/>
        <end position="46"/>
    </location>
</feature>
<evidence type="ECO:0000256" key="2">
    <source>
        <dbReference type="ARBA" id="ARBA00006175"/>
    </source>
</evidence>
<accession>A0A087TV54</accession>
<name>A0A087TV54_STEMI</name>
<evidence type="ECO:0000256" key="3">
    <source>
        <dbReference type="ARBA" id="ARBA00022448"/>
    </source>
</evidence>
<dbReference type="EMBL" id="KK116877">
    <property type="protein sequence ID" value="KFM68993.1"/>
    <property type="molecule type" value="Genomic_DNA"/>
</dbReference>
<dbReference type="Proteomes" id="UP000054359">
    <property type="component" value="Unassembled WGS sequence"/>
</dbReference>
<gene>
    <name evidence="10" type="ORF">X975_01552</name>
</gene>
<dbReference type="OrthoDB" id="3222at2759"/>
<keyword evidence="6 9" id="KW-0472">Membrane</keyword>
<keyword evidence="4 8" id="KW-0812">Transmembrane</keyword>
<dbReference type="SUPFAM" id="SSF81338">
    <property type="entry name" value="Aquaporin-like"/>
    <property type="match status" value="1"/>
</dbReference>
<dbReference type="PANTHER" id="PTHR43829">
    <property type="entry name" value="AQUAPORIN OR AQUAGLYCEROPORIN RELATED"/>
    <property type="match status" value="1"/>
</dbReference>
<comment type="function">
    <text evidence="7">Aquaglyceroporin that may modulate the water content and osmolytes during anhydrobiosis.</text>
</comment>
<dbReference type="GO" id="GO:0016323">
    <property type="term" value="C:basolateral plasma membrane"/>
    <property type="evidence" value="ECO:0007669"/>
    <property type="project" value="TreeGrafter"/>
</dbReference>
<evidence type="ECO:0000256" key="1">
    <source>
        <dbReference type="ARBA" id="ARBA00004141"/>
    </source>
</evidence>
<dbReference type="OMA" id="REGISIW"/>
<feature type="non-terminal residue" evidence="10">
    <location>
        <position position="289"/>
    </location>
</feature>
<dbReference type="CDD" id="cd00333">
    <property type="entry name" value="MIP"/>
    <property type="match status" value="1"/>
</dbReference>
<proteinExistence type="inferred from homology"/>
<evidence type="ECO:0000313" key="11">
    <source>
        <dbReference type="Proteomes" id="UP000054359"/>
    </source>
</evidence>
<dbReference type="PRINTS" id="PR00783">
    <property type="entry name" value="MINTRINSICP"/>
</dbReference>
<evidence type="ECO:0000256" key="8">
    <source>
        <dbReference type="RuleBase" id="RU000477"/>
    </source>
</evidence>
<evidence type="ECO:0000256" key="5">
    <source>
        <dbReference type="ARBA" id="ARBA00022989"/>
    </source>
</evidence>
<keyword evidence="11" id="KW-1185">Reference proteome</keyword>